<comment type="similarity">
    <text evidence="2">Belongs to the SMIM15 family.</text>
</comment>
<dbReference type="InterPro" id="IPR027877">
    <property type="entry name" value="Smim15"/>
</dbReference>
<feature type="compositionally biased region" description="Low complexity" evidence="8">
    <location>
        <begin position="20"/>
        <end position="32"/>
    </location>
</feature>
<feature type="transmembrane region" description="Helical" evidence="9">
    <location>
        <begin position="97"/>
        <end position="119"/>
    </location>
</feature>
<feature type="compositionally biased region" description="Basic residues" evidence="8">
    <location>
        <begin position="34"/>
        <end position="45"/>
    </location>
</feature>
<feature type="region of interest" description="Disordered" evidence="8">
    <location>
        <begin position="1"/>
        <end position="52"/>
    </location>
</feature>
<comment type="subcellular location">
    <subcellularLocation>
        <location evidence="1">Membrane</location>
        <topology evidence="1">Single-pass membrane protein</topology>
    </subcellularLocation>
</comment>
<keyword evidence="7 9" id="KW-0472">Membrane</keyword>
<evidence type="ECO:0000256" key="6">
    <source>
        <dbReference type="ARBA" id="ARBA00023054"/>
    </source>
</evidence>
<proteinExistence type="inferred from homology"/>
<evidence type="ECO:0000313" key="10">
    <source>
        <dbReference type="Ensembl" id="ENSTGUP00000030297.1"/>
    </source>
</evidence>
<sequence>RRLLPVSARDPGAPQGRGTAGKLRAGAAPGARLGRGRRRRGHRPRVLSAGKLGSPFRRSQARRVPGPQGFLNRKTEKMFDIKAWAEYIVEWAAKDPYGFLTTVILALTPLFVISAALSWKLAK</sequence>
<organism evidence="10 11">
    <name type="scientific">Taeniopygia guttata</name>
    <name type="common">Zebra finch</name>
    <name type="synonym">Poephila guttata</name>
    <dbReference type="NCBI Taxonomy" id="59729"/>
    <lineage>
        <taxon>Eukaryota</taxon>
        <taxon>Metazoa</taxon>
        <taxon>Chordata</taxon>
        <taxon>Craniata</taxon>
        <taxon>Vertebrata</taxon>
        <taxon>Euteleostomi</taxon>
        <taxon>Archelosauria</taxon>
        <taxon>Archosauria</taxon>
        <taxon>Dinosauria</taxon>
        <taxon>Saurischia</taxon>
        <taxon>Theropoda</taxon>
        <taxon>Coelurosauria</taxon>
        <taxon>Aves</taxon>
        <taxon>Neognathae</taxon>
        <taxon>Neoaves</taxon>
        <taxon>Telluraves</taxon>
        <taxon>Australaves</taxon>
        <taxon>Passeriformes</taxon>
        <taxon>Passeroidea</taxon>
        <taxon>Estrildidae</taxon>
        <taxon>Estrildinae</taxon>
        <taxon>Taeniopygia</taxon>
    </lineage>
</organism>
<evidence type="ECO:0000256" key="4">
    <source>
        <dbReference type="ARBA" id="ARBA00022692"/>
    </source>
</evidence>
<dbReference type="AlphaFoldDB" id="A0A674H635"/>
<dbReference type="PANTHER" id="PTHR28644:SF1">
    <property type="entry name" value="SMALL INTEGRAL MEMBRANE PROTEIN 15"/>
    <property type="match status" value="1"/>
</dbReference>
<accession>A0A674H635</accession>
<reference evidence="10" key="2">
    <citation type="submission" date="2025-08" db="UniProtKB">
        <authorList>
            <consortium name="Ensembl"/>
        </authorList>
    </citation>
    <scope>IDENTIFICATION</scope>
</reference>
<dbReference type="Ensembl" id="ENSTGUT00000042919.1">
    <property type="protein sequence ID" value="ENSTGUP00000030297.1"/>
    <property type="gene ID" value="ENSTGUG00000029140.1"/>
</dbReference>
<keyword evidence="11" id="KW-1185">Reference proteome</keyword>
<evidence type="ECO:0000256" key="2">
    <source>
        <dbReference type="ARBA" id="ARBA00006758"/>
    </source>
</evidence>
<evidence type="ECO:0000256" key="7">
    <source>
        <dbReference type="ARBA" id="ARBA00023136"/>
    </source>
</evidence>
<dbReference type="Pfam" id="PF15086">
    <property type="entry name" value="UPF0542"/>
    <property type="match status" value="1"/>
</dbReference>
<dbReference type="GO" id="GO:0016020">
    <property type="term" value="C:membrane"/>
    <property type="evidence" value="ECO:0007669"/>
    <property type="project" value="UniProtKB-SubCell"/>
</dbReference>
<keyword evidence="4 9" id="KW-0812">Transmembrane</keyword>
<reference evidence="10 11" key="1">
    <citation type="journal article" date="2010" name="Nature">
        <title>The genome of a songbird.</title>
        <authorList>
            <person name="Warren W.C."/>
            <person name="Clayton D.F."/>
            <person name="Ellegren H."/>
            <person name="Arnold A.P."/>
            <person name="Hillier L.W."/>
            <person name="Kunstner A."/>
            <person name="Searle S."/>
            <person name="White S."/>
            <person name="Vilella A.J."/>
            <person name="Fairley S."/>
            <person name="Heger A."/>
            <person name="Kong L."/>
            <person name="Ponting C.P."/>
            <person name="Jarvis E.D."/>
            <person name="Mello C.V."/>
            <person name="Minx P."/>
            <person name="Lovell P."/>
            <person name="Velho T.A."/>
            <person name="Ferris M."/>
            <person name="Balakrishnan C.N."/>
            <person name="Sinha S."/>
            <person name="Blatti C."/>
            <person name="London S.E."/>
            <person name="Li Y."/>
            <person name="Lin Y.C."/>
            <person name="George J."/>
            <person name="Sweedler J."/>
            <person name="Southey B."/>
            <person name="Gunaratne P."/>
            <person name="Watson M."/>
            <person name="Nam K."/>
            <person name="Backstrom N."/>
            <person name="Smeds L."/>
            <person name="Nabholz B."/>
            <person name="Itoh Y."/>
            <person name="Whitney O."/>
            <person name="Pfenning A.R."/>
            <person name="Howard J."/>
            <person name="Volker M."/>
            <person name="Skinner B.M."/>
            <person name="Griffin D.K."/>
            <person name="Ye L."/>
            <person name="McLaren W.M."/>
            <person name="Flicek P."/>
            <person name="Quesada V."/>
            <person name="Velasco G."/>
            <person name="Lopez-Otin C."/>
            <person name="Puente X.S."/>
            <person name="Olender T."/>
            <person name="Lancet D."/>
            <person name="Smit A.F."/>
            <person name="Hubley R."/>
            <person name="Konkel M.K."/>
            <person name="Walker J.A."/>
            <person name="Batzer M.A."/>
            <person name="Gu W."/>
            <person name="Pollock D.D."/>
            <person name="Chen L."/>
            <person name="Cheng Z."/>
            <person name="Eichler E.E."/>
            <person name="Stapley J."/>
            <person name="Slate J."/>
            <person name="Ekblom R."/>
            <person name="Birkhead T."/>
            <person name="Burke T."/>
            <person name="Burt D."/>
            <person name="Scharff C."/>
            <person name="Adam I."/>
            <person name="Richard H."/>
            <person name="Sultan M."/>
            <person name="Soldatov A."/>
            <person name="Lehrach H."/>
            <person name="Edwards S.V."/>
            <person name="Yang S.P."/>
            <person name="Li X."/>
            <person name="Graves T."/>
            <person name="Fulton L."/>
            <person name="Nelson J."/>
            <person name="Chinwalla A."/>
            <person name="Hou S."/>
            <person name="Mardis E.R."/>
            <person name="Wilson R.K."/>
        </authorList>
    </citation>
    <scope>NUCLEOTIDE SEQUENCE [LARGE SCALE GENOMIC DNA]</scope>
</reference>
<evidence type="ECO:0000256" key="9">
    <source>
        <dbReference type="SAM" id="Phobius"/>
    </source>
</evidence>
<keyword evidence="6" id="KW-0175">Coiled coil</keyword>
<protein>
    <recommendedName>
        <fullName evidence="3">Small integral membrane protein 15</fullName>
    </recommendedName>
</protein>
<dbReference type="InParanoid" id="A0A674H635"/>
<name>A0A674H635_TAEGU</name>
<evidence type="ECO:0000256" key="5">
    <source>
        <dbReference type="ARBA" id="ARBA00022989"/>
    </source>
</evidence>
<dbReference type="Proteomes" id="UP000007754">
    <property type="component" value="Chromosome Z"/>
</dbReference>
<reference evidence="10" key="3">
    <citation type="submission" date="2025-09" db="UniProtKB">
        <authorList>
            <consortium name="Ensembl"/>
        </authorList>
    </citation>
    <scope>IDENTIFICATION</scope>
</reference>
<evidence type="ECO:0000313" key="11">
    <source>
        <dbReference type="Proteomes" id="UP000007754"/>
    </source>
</evidence>
<keyword evidence="5 9" id="KW-1133">Transmembrane helix</keyword>
<evidence type="ECO:0000256" key="3">
    <source>
        <dbReference type="ARBA" id="ARBA00017904"/>
    </source>
</evidence>
<evidence type="ECO:0000256" key="8">
    <source>
        <dbReference type="SAM" id="MobiDB-lite"/>
    </source>
</evidence>
<dbReference type="PANTHER" id="PTHR28644">
    <property type="entry name" value="SMALL INTEGRAL MEMBRANE PROTEIN 15"/>
    <property type="match status" value="1"/>
</dbReference>
<evidence type="ECO:0000256" key="1">
    <source>
        <dbReference type="ARBA" id="ARBA00004167"/>
    </source>
</evidence>